<dbReference type="AlphaFoldDB" id="A0A226EIY3"/>
<sequence length="568" mass="64568">MSKLLQFSHIIIISLTLSCHILLANQLLVKNVFNFNSQFLGCTLSIGGVSSFDYNREQYAIRTEIIQKNLNSILQLGFTIFPSAVLRFQACCNVIVIVALDTSSANSLEEMVFNIASTGINARHILCIVKIGSIRNFEVSRFTTSVYLLELTSTGNPSTGTYQYVCVLCGHQQLVPVELINYPISKYLKFQYSRWVKFDILVNSLAPQMDADMNRDCNQRPLKALNLLCKYHNRYTNLLHTQLNLTFKYAMDLRTVYQNPYGSIVFTFGSGGISPHGMSSEIVNHKRLGQYLIYCDFGVSITRNNFQLFNSAWGAPYNLEVWGCLGLVVGVLILILRIHTTLSPSQILLAMCALCFRQKFIKLRVIQLTALVSIPILAIYESYFASKLIAPVRVTQFSSLKEILEHDIEIYGIKPPPGGDSLRNLLHNDFEMLGYLDKLNSSVFEIADQNTLSLLRVLSPSTPNRSIIFLADNIDFILNYAQNVVLRGQYKCHKIANFAIINDFFDLLLNMFESEMRQIVRKVDGAGLPKLWKEWLDFFYEVIAPKNRILWVEAGRIGEYLNYLFGVF</sequence>
<evidence type="ECO:0000313" key="1">
    <source>
        <dbReference type="EMBL" id="OXA56974.1"/>
    </source>
</evidence>
<keyword evidence="2" id="KW-1185">Reference proteome</keyword>
<accession>A0A226EIY3</accession>
<keyword evidence="1" id="KW-0067">ATP-binding</keyword>
<dbReference type="Proteomes" id="UP000198287">
    <property type="component" value="Unassembled WGS sequence"/>
</dbReference>
<proteinExistence type="predicted"/>
<comment type="caution">
    <text evidence="1">The sequence shown here is derived from an EMBL/GenBank/DDBJ whole genome shotgun (WGS) entry which is preliminary data.</text>
</comment>
<dbReference type="EMBL" id="LNIX01000003">
    <property type="protein sequence ID" value="OXA56974.1"/>
    <property type="molecule type" value="Genomic_DNA"/>
</dbReference>
<reference evidence="1 2" key="1">
    <citation type="submission" date="2015-12" db="EMBL/GenBank/DDBJ databases">
        <title>The genome of Folsomia candida.</title>
        <authorList>
            <person name="Faddeeva A."/>
            <person name="Derks M.F."/>
            <person name="Anvar Y."/>
            <person name="Smit S."/>
            <person name="Van Straalen N."/>
            <person name="Roelofs D."/>
        </authorList>
    </citation>
    <scope>NUCLEOTIDE SEQUENCE [LARGE SCALE GENOMIC DNA]</scope>
    <source>
        <strain evidence="1 2">VU population</strain>
        <tissue evidence="1">Whole body</tissue>
    </source>
</reference>
<organism evidence="1 2">
    <name type="scientific">Folsomia candida</name>
    <name type="common">Springtail</name>
    <dbReference type="NCBI Taxonomy" id="158441"/>
    <lineage>
        <taxon>Eukaryota</taxon>
        <taxon>Metazoa</taxon>
        <taxon>Ecdysozoa</taxon>
        <taxon>Arthropoda</taxon>
        <taxon>Hexapoda</taxon>
        <taxon>Collembola</taxon>
        <taxon>Entomobryomorpha</taxon>
        <taxon>Isotomoidea</taxon>
        <taxon>Isotomidae</taxon>
        <taxon>Proisotominae</taxon>
        <taxon>Folsomia</taxon>
    </lineage>
</organism>
<name>A0A226EIY3_FOLCA</name>
<keyword evidence="1" id="KW-0378">Hydrolase</keyword>
<keyword evidence="1" id="KW-0547">Nucleotide-binding</keyword>
<keyword evidence="1" id="KW-0347">Helicase</keyword>
<gene>
    <name evidence="1" type="ORF">Fcan01_06569</name>
</gene>
<evidence type="ECO:0000313" key="2">
    <source>
        <dbReference type="Proteomes" id="UP000198287"/>
    </source>
</evidence>
<dbReference type="PROSITE" id="PS51257">
    <property type="entry name" value="PROKAR_LIPOPROTEIN"/>
    <property type="match status" value="1"/>
</dbReference>
<dbReference type="GO" id="GO:0004386">
    <property type="term" value="F:helicase activity"/>
    <property type="evidence" value="ECO:0007669"/>
    <property type="project" value="UniProtKB-KW"/>
</dbReference>
<protein>
    <submittedName>
        <fullName evidence="1">ATP-dependent RNA helicase DbpA</fullName>
    </submittedName>
</protein>